<keyword evidence="3" id="KW-1133">Transmembrane helix</keyword>
<gene>
    <name evidence="4" type="ORF">SAMN02745138_01631</name>
</gene>
<dbReference type="Proteomes" id="UP000183975">
    <property type="component" value="Unassembled WGS sequence"/>
</dbReference>
<dbReference type="OrthoDB" id="9806575at2"/>
<evidence type="ECO:0000256" key="1">
    <source>
        <dbReference type="ARBA" id="ARBA00004141"/>
    </source>
</evidence>
<protein>
    <submittedName>
        <fullName evidence="4">Multicomponent Na+:H+ antiporter subunit G</fullName>
    </submittedName>
</protein>
<reference evidence="4 5" key="1">
    <citation type="submission" date="2016-11" db="EMBL/GenBank/DDBJ databases">
        <authorList>
            <person name="Jaros S."/>
            <person name="Januszkiewicz K."/>
            <person name="Wedrychowicz H."/>
        </authorList>
    </citation>
    <scope>NUCLEOTIDE SEQUENCE [LARGE SCALE GENOMIC DNA]</scope>
    <source>
        <strain evidence="4 5">DSM 14214</strain>
    </source>
</reference>
<comment type="subcellular location">
    <subcellularLocation>
        <location evidence="1">Membrane</location>
        <topology evidence="1">Multi-pass membrane protein</topology>
    </subcellularLocation>
</comment>
<dbReference type="PANTHER" id="PTHR34703:SF1">
    <property type="entry name" value="ANTIPORTER SUBUNIT MNHG2-RELATED"/>
    <property type="match status" value="1"/>
</dbReference>
<sequence length="101" mass="11375">MREIIAGIFICMGTIVFALSLLGIYRLKYVMNRMHAAAMGDTMGLGLVVIGLIILGHDVFHIAKYILMILFFWMSSPIASHMIGKVEMLTNKDYDERVHGK</sequence>
<name>A0A1M6S0X7_9FIRM</name>
<feature type="transmembrane region" description="Helical" evidence="3">
    <location>
        <begin position="62"/>
        <end position="83"/>
    </location>
</feature>
<accession>A0A1M6S0X7</accession>
<evidence type="ECO:0000313" key="4">
    <source>
        <dbReference type="EMBL" id="SHK38434.1"/>
    </source>
</evidence>
<dbReference type="EMBL" id="FRAH01000025">
    <property type="protein sequence ID" value="SHK38434.1"/>
    <property type="molecule type" value="Genomic_DNA"/>
</dbReference>
<dbReference type="GO" id="GO:0015385">
    <property type="term" value="F:sodium:proton antiporter activity"/>
    <property type="evidence" value="ECO:0007669"/>
    <property type="project" value="TreeGrafter"/>
</dbReference>
<keyword evidence="5" id="KW-1185">Reference proteome</keyword>
<keyword evidence="3" id="KW-0812">Transmembrane</keyword>
<dbReference type="RefSeq" id="WP_072850780.1">
    <property type="nucleotide sequence ID" value="NZ_FRAH01000025.1"/>
</dbReference>
<dbReference type="InterPro" id="IPR005133">
    <property type="entry name" value="PhaG_MnhG_YufB"/>
</dbReference>
<dbReference type="AlphaFoldDB" id="A0A1M6S0X7"/>
<keyword evidence="3" id="KW-0472">Membrane</keyword>
<feature type="transmembrane region" description="Helical" evidence="3">
    <location>
        <begin position="6"/>
        <end position="25"/>
    </location>
</feature>
<comment type="similarity">
    <text evidence="2">Belongs to the CPA3 antiporters (TC 2.A.63) subunit G family.</text>
</comment>
<evidence type="ECO:0000256" key="3">
    <source>
        <dbReference type="SAM" id="Phobius"/>
    </source>
</evidence>
<proteinExistence type="inferred from homology"/>
<feature type="transmembrane region" description="Helical" evidence="3">
    <location>
        <begin position="37"/>
        <end position="56"/>
    </location>
</feature>
<dbReference type="PANTHER" id="PTHR34703">
    <property type="entry name" value="ANTIPORTER SUBUNIT MNHG2-RELATED"/>
    <property type="match status" value="1"/>
</dbReference>
<dbReference type="Pfam" id="PF03334">
    <property type="entry name" value="PhaG_MnhG_YufB"/>
    <property type="match status" value="1"/>
</dbReference>
<evidence type="ECO:0000256" key="2">
    <source>
        <dbReference type="ARBA" id="ARBA00008404"/>
    </source>
</evidence>
<evidence type="ECO:0000313" key="5">
    <source>
        <dbReference type="Proteomes" id="UP000183975"/>
    </source>
</evidence>
<organism evidence="4 5">
    <name type="scientific">Anaerotignum lactatifermentans DSM 14214</name>
    <dbReference type="NCBI Taxonomy" id="1121323"/>
    <lineage>
        <taxon>Bacteria</taxon>
        <taxon>Bacillati</taxon>
        <taxon>Bacillota</taxon>
        <taxon>Clostridia</taxon>
        <taxon>Lachnospirales</taxon>
        <taxon>Anaerotignaceae</taxon>
        <taxon>Anaerotignum</taxon>
    </lineage>
</organism>